<dbReference type="EnsemblPlants" id="Pp3c3_30540V3.2">
    <property type="protein sequence ID" value="PAC:32944877.CDS.1"/>
    <property type="gene ID" value="Pp3c3_30540"/>
</dbReference>
<gene>
    <name evidence="1" type="ORF">PHYPA_005171</name>
</gene>
<organism evidence="1">
    <name type="scientific">Physcomitrium patens</name>
    <name type="common">Spreading-leaved earth moss</name>
    <name type="synonym">Physcomitrella patens</name>
    <dbReference type="NCBI Taxonomy" id="3218"/>
    <lineage>
        <taxon>Eukaryota</taxon>
        <taxon>Viridiplantae</taxon>
        <taxon>Streptophyta</taxon>
        <taxon>Embryophyta</taxon>
        <taxon>Bryophyta</taxon>
        <taxon>Bryophytina</taxon>
        <taxon>Bryopsida</taxon>
        <taxon>Funariidae</taxon>
        <taxon>Funariales</taxon>
        <taxon>Funariaceae</taxon>
        <taxon>Physcomitrium</taxon>
    </lineage>
</organism>
<dbReference type="InParanoid" id="A0A2K1KWQ3"/>
<reference evidence="1 3" key="1">
    <citation type="journal article" date="2008" name="Science">
        <title>The Physcomitrella genome reveals evolutionary insights into the conquest of land by plants.</title>
        <authorList>
            <person name="Rensing S."/>
            <person name="Lang D."/>
            <person name="Zimmer A."/>
            <person name="Terry A."/>
            <person name="Salamov A."/>
            <person name="Shapiro H."/>
            <person name="Nishiyama T."/>
            <person name="Perroud P.-F."/>
            <person name="Lindquist E."/>
            <person name="Kamisugi Y."/>
            <person name="Tanahashi T."/>
            <person name="Sakakibara K."/>
            <person name="Fujita T."/>
            <person name="Oishi K."/>
            <person name="Shin-I T."/>
            <person name="Kuroki Y."/>
            <person name="Toyoda A."/>
            <person name="Suzuki Y."/>
            <person name="Hashimoto A."/>
            <person name="Yamaguchi K."/>
            <person name="Sugano A."/>
            <person name="Kohara Y."/>
            <person name="Fujiyama A."/>
            <person name="Anterola A."/>
            <person name="Aoki S."/>
            <person name="Ashton N."/>
            <person name="Barbazuk W.B."/>
            <person name="Barker E."/>
            <person name="Bennetzen J."/>
            <person name="Bezanilla M."/>
            <person name="Blankenship R."/>
            <person name="Cho S.H."/>
            <person name="Dutcher S."/>
            <person name="Estelle M."/>
            <person name="Fawcett J.A."/>
            <person name="Gundlach H."/>
            <person name="Hanada K."/>
            <person name="Heyl A."/>
            <person name="Hicks K.A."/>
            <person name="Hugh J."/>
            <person name="Lohr M."/>
            <person name="Mayer K."/>
            <person name="Melkozernov A."/>
            <person name="Murata T."/>
            <person name="Nelson D."/>
            <person name="Pils B."/>
            <person name="Prigge M."/>
            <person name="Reiss B."/>
            <person name="Renner T."/>
            <person name="Rombauts S."/>
            <person name="Rushton P."/>
            <person name="Sanderfoot A."/>
            <person name="Schween G."/>
            <person name="Shiu S.-H."/>
            <person name="Stueber K."/>
            <person name="Theodoulou F.L."/>
            <person name="Tu H."/>
            <person name="Van de Peer Y."/>
            <person name="Verrier P.J."/>
            <person name="Waters E."/>
            <person name="Wood A."/>
            <person name="Yang L."/>
            <person name="Cove D."/>
            <person name="Cuming A."/>
            <person name="Hasebe M."/>
            <person name="Lucas S."/>
            <person name="Mishler D.B."/>
            <person name="Reski R."/>
            <person name="Grigoriev I."/>
            <person name="Quatrano R.S."/>
            <person name="Boore J.L."/>
        </authorList>
    </citation>
    <scope>NUCLEOTIDE SEQUENCE [LARGE SCALE GENOMIC DNA]</scope>
    <source>
        <strain evidence="2 3">cv. Gransden 2004</strain>
    </source>
</reference>
<dbReference type="AlphaFoldDB" id="A0A2K1KWQ3"/>
<sequence>MRSYSTSYSTFLLPCAAYIAKAFRVLSSCLQMSSSRYSEHVISLPSNSCHL</sequence>
<reference evidence="1 3" key="2">
    <citation type="journal article" date="2018" name="Plant J.">
        <title>The Physcomitrella patens chromosome-scale assembly reveals moss genome structure and evolution.</title>
        <authorList>
            <person name="Lang D."/>
            <person name="Ullrich K.K."/>
            <person name="Murat F."/>
            <person name="Fuchs J."/>
            <person name="Jenkins J."/>
            <person name="Haas F.B."/>
            <person name="Piednoel M."/>
            <person name="Gundlach H."/>
            <person name="Van Bel M."/>
            <person name="Meyberg R."/>
            <person name="Vives C."/>
            <person name="Morata J."/>
            <person name="Symeonidi A."/>
            <person name="Hiss M."/>
            <person name="Muchero W."/>
            <person name="Kamisugi Y."/>
            <person name="Saleh O."/>
            <person name="Blanc G."/>
            <person name="Decker E.L."/>
            <person name="van Gessel N."/>
            <person name="Grimwood J."/>
            <person name="Hayes R.D."/>
            <person name="Graham S.W."/>
            <person name="Gunter L.E."/>
            <person name="McDaniel S.F."/>
            <person name="Hoernstein S.N.W."/>
            <person name="Larsson A."/>
            <person name="Li F.W."/>
            <person name="Perroud P.F."/>
            <person name="Phillips J."/>
            <person name="Ranjan P."/>
            <person name="Rokshar D.S."/>
            <person name="Rothfels C.J."/>
            <person name="Schneider L."/>
            <person name="Shu S."/>
            <person name="Stevenson D.W."/>
            <person name="Thummler F."/>
            <person name="Tillich M."/>
            <person name="Villarreal Aguilar J.C."/>
            <person name="Widiez T."/>
            <person name="Wong G.K."/>
            <person name="Wymore A."/>
            <person name="Zhang Y."/>
            <person name="Zimmer A.D."/>
            <person name="Quatrano R.S."/>
            <person name="Mayer K.F.X."/>
            <person name="Goodstein D."/>
            <person name="Casacuberta J.M."/>
            <person name="Vandepoele K."/>
            <person name="Reski R."/>
            <person name="Cuming A.C."/>
            <person name="Tuskan G.A."/>
            <person name="Maumus F."/>
            <person name="Salse J."/>
            <person name="Schmutz J."/>
            <person name="Rensing S.A."/>
        </authorList>
    </citation>
    <scope>NUCLEOTIDE SEQUENCE [LARGE SCALE GENOMIC DNA]</scope>
    <source>
        <strain evidence="2 3">cv. Gransden 2004</strain>
    </source>
</reference>
<keyword evidence="3" id="KW-1185">Reference proteome</keyword>
<dbReference type="Gramene" id="Pp3c3_30540V3.1">
    <property type="protein sequence ID" value="PAC:32944876.CDS.1"/>
    <property type="gene ID" value="Pp3c3_30540"/>
</dbReference>
<name>A0A2K1KWQ3_PHYPA</name>
<accession>A0A2K1KWQ3</accession>
<protein>
    <submittedName>
        <fullName evidence="1 2">Uncharacterized protein</fullName>
    </submittedName>
</protein>
<dbReference type="Gramene" id="Pp3c3_30540V3.2">
    <property type="protein sequence ID" value="PAC:32944877.CDS.1"/>
    <property type="gene ID" value="Pp3c3_30540"/>
</dbReference>
<evidence type="ECO:0000313" key="1">
    <source>
        <dbReference type="EMBL" id="PNR58176.1"/>
    </source>
</evidence>
<reference evidence="2" key="3">
    <citation type="submission" date="2020-12" db="UniProtKB">
        <authorList>
            <consortium name="EnsemblPlants"/>
        </authorList>
    </citation>
    <scope>IDENTIFICATION</scope>
</reference>
<evidence type="ECO:0000313" key="3">
    <source>
        <dbReference type="Proteomes" id="UP000006727"/>
    </source>
</evidence>
<evidence type="ECO:0000313" key="2">
    <source>
        <dbReference type="EnsemblPlants" id="PAC:32944876.CDS.1"/>
    </source>
</evidence>
<dbReference type="EnsemblPlants" id="Pp3c3_30540V3.1">
    <property type="protein sequence ID" value="PAC:32944876.CDS.1"/>
    <property type="gene ID" value="Pp3c3_30540"/>
</dbReference>
<proteinExistence type="predicted"/>
<dbReference type="EMBL" id="ABEU02000003">
    <property type="protein sequence ID" value="PNR58176.1"/>
    <property type="molecule type" value="Genomic_DNA"/>
</dbReference>
<dbReference type="Proteomes" id="UP000006727">
    <property type="component" value="Chromosome 3"/>
</dbReference>